<protein>
    <recommendedName>
        <fullName evidence="1">FMN-binding domain-containing protein</fullName>
    </recommendedName>
</protein>
<evidence type="ECO:0000313" key="2">
    <source>
        <dbReference type="EMBL" id="GAA1622021.1"/>
    </source>
</evidence>
<dbReference type="SMART" id="SM00900">
    <property type="entry name" value="FMN_bind"/>
    <property type="match status" value="1"/>
</dbReference>
<dbReference type="InterPro" id="IPR007329">
    <property type="entry name" value="FMN-bd"/>
</dbReference>
<dbReference type="Gene3D" id="3.90.1010.20">
    <property type="match status" value="1"/>
</dbReference>
<feature type="domain" description="FMN-binding" evidence="1">
    <location>
        <begin position="11"/>
        <end position="88"/>
    </location>
</feature>
<organism evidence="2 3">
    <name type="scientific">Kribbella alba</name>
    <dbReference type="NCBI Taxonomy" id="190197"/>
    <lineage>
        <taxon>Bacteria</taxon>
        <taxon>Bacillati</taxon>
        <taxon>Actinomycetota</taxon>
        <taxon>Actinomycetes</taxon>
        <taxon>Propionibacteriales</taxon>
        <taxon>Kribbellaceae</taxon>
        <taxon>Kribbella</taxon>
    </lineage>
</organism>
<proteinExistence type="predicted"/>
<reference evidence="2 3" key="1">
    <citation type="journal article" date="2019" name="Int. J. Syst. Evol. Microbiol.">
        <title>The Global Catalogue of Microorganisms (GCM) 10K type strain sequencing project: providing services to taxonomists for standard genome sequencing and annotation.</title>
        <authorList>
            <consortium name="The Broad Institute Genomics Platform"/>
            <consortium name="The Broad Institute Genome Sequencing Center for Infectious Disease"/>
            <person name="Wu L."/>
            <person name="Ma J."/>
        </authorList>
    </citation>
    <scope>NUCLEOTIDE SEQUENCE [LARGE SCALE GENOMIC DNA]</scope>
    <source>
        <strain evidence="2 3">JCM 14306</strain>
    </source>
</reference>
<gene>
    <name evidence="2" type="ORF">GCM10009744_06550</name>
</gene>
<keyword evidence="3" id="KW-1185">Reference proteome</keyword>
<accession>A0ABN2EYJ0</accession>
<evidence type="ECO:0000259" key="1">
    <source>
        <dbReference type="SMART" id="SM00900"/>
    </source>
</evidence>
<dbReference type="Proteomes" id="UP001501319">
    <property type="component" value="Unassembled WGS sequence"/>
</dbReference>
<evidence type="ECO:0000313" key="3">
    <source>
        <dbReference type="Proteomes" id="UP001501319"/>
    </source>
</evidence>
<name>A0ABN2EYJ0_9ACTN</name>
<dbReference type="Pfam" id="PF04205">
    <property type="entry name" value="FMN_bind"/>
    <property type="match status" value="1"/>
</dbReference>
<dbReference type="EMBL" id="BAAANE010000002">
    <property type="protein sequence ID" value="GAA1622021.1"/>
    <property type="molecule type" value="Genomic_DNA"/>
</dbReference>
<sequence length="94" mass="9779">MTVNGAAVDTDYGPVQVQVSVRGKKIISATAIAYPQSSGRDMAINSYAIPMLQQDTVAKQSAQVDTVSGATYTSDGYRQSLQSALDAAHQAGAL</sequence>
<comment type="caution">
    <text evidence="2">The sequence shown here is derived from an EMBL/GenBank/DDBJ whole genome shotgun (WGS) entry which is preliminary data.</text>
</comment>